<feature type="chain" id="PRO_5015472498" description="DUF4352 domain-containing protein" evidence="1">
    <location>
        <begin position="31"/>
        <end position="162"/>
    </location>
</feature>
<comment type="caution">
    <text evidence="2">The sequence shown here is derived from an EMBL/GenBank/DDBJ whole genome shotgun (WGS) entry which is preliminary data.</text>
</comment>
<dbReference type="AlphaFoldDB" id="A0A2S7IXS7"/>
<proteinExistence type="predicted"/>
<accession>A0A2S7IXS7</accession>
<protein>
    <recommendedName>
        <fullName evidence="4">DUF4352 domain-containing protein</fullName>
    </recommendedName>
</protein>
<gene>
    <name evidence="2" type="ORF">C3731_15200</name>
</gene>
<evidence type="ECO:0000256" key="1">
    <source>
        <dbReference type="SAM" id="SignalP"/>
    </source>
</evidence>
<dbReference type="OrthoDB" id="8444855at2"/>
<keyword evidence="1" id="KW-0732">Signal</keyword>
<evidence type="ECO:0000313" key="2">
    <source>
        <dbReference type="EMBL" id="PQA72770.1"/>
    </source>
</evidence>
<name>A0A2S7IXS7_9HYPH</name>
<dbReference type="RefSeq" id="WP_104756522.1">
    <property type="nucleotide sequence ID" value="NZ_JAGSIC010000002.1"/>
</dbReference>
<evidence type="ECO:0008006" key="4">
    <source>
        <dbReference type="Google" id="ProtNLM"/>
    </source>
</evidence>
<organism evidence="2 3">
    <name type="scientific">Brucella oryzae</name>
    <dbReference type="NCBI Taxonomy" id="335286"/>
    <lineage>
        <taxon>Bacteria</taxon>
        <taxon>Pseudomonadati</taxon>
        <taxon>Pseudomonadota</taxon>
        <taxon>Alphaproteobacteria</taxon>
        <taxon>Hyphomicrobiales</taxon>
        <taxon>Brucellaceae</taxon>
        <taxon>Brucella/Ochrobactrum group</taxon>
        <taxon>Brucella</taxon>
    </lineage>
</organism>
<evidence type="ECO:0000313" key="3">
    <source>
        <dbReference type="Proteomes" id="UP000238493"/>
    </source>
</evidence>
<sequence length="162" mass="16994">MKAILMAFLSRTVLATVLLSASALPHAAFAQETASQPIASGYHSSGQATAEVSGVVADGDKLTVKVRFINAREGGSVSTTLYTALSDKDYENDYYLLAGDKKYLLLKDSEGKPLAPASVSLFGTGHVVGVWHGVFPAPPKGQKVTLYIKGVEPLGPFAVPAE</sequence>
<dbReference type="EMBL" id="PTRC01000025">
    <property type="protein sequence ID" value="PQA72770.1"/>
    <property type="molecule type" value="Genomic_DNA"/>
</dbReference>
<feature type="signal peptide" evidence="1">
    <location>
        <begin position="1"/>
        <end position="30"/>
    </location>
</feature>
<reference evidence="2 3" key="1">
    <citation type="submission" date="2018-02" db="EMBL/GenBank/DDBJ databases">
        <title>Draft genome sequence of Ochrobactrum oryzae found in Brazil.</title>
        <authorList>
            <person name="Cerdeira L."/>
            <person name="Andrade F."/>
            <person name="Zacariotto T."/>
            <person name="Barbosa B."/>
            <person name="Santos S."/>
            <person name="Cassetari V."/>
            <person name="Lincopan N."/>
        </authorList>
    </citation>
    <scope>NUCLEOTIDE SEQUENCE [LARGE SCALE GENOMIC DNA]</scope>
    <source>
        <strain evidence="2 3">OA447</strain>
    </source>
</reference>
<dbReference type="Proteomes" id="UP000238493">
    <property type="component" value="Unassembled WGS sequence"/>
</dbReference>
<keyword evidence="3" id="KW-1185">Reference proteome</keyword>